<dbReference type="PANTHER" id="PTHR43280:SF28">
    <property type="entry name" value="HTH-TYPE TRANSCRIPTIONAL ACTIVATOR RHAS"/>
    <property type="match status" value="1"/>
</dbReference>
<dbReference type="OrthoDB" id="182534at2"/>
<organism evidence="5 6">
    <name type="scientific">Paenibacillus psychroresistens</name>
    <dbReference type="NCBI Taxonomy" id="1778678"/>
    <lineage>
        <taxon>Bacteria</taxon>
        <taxon>Bacillati</taxon>
        <taxon>Bacillota</taxon>
        <taxon>Bacilli</taxon>
        <taxon>Bacillales</taxon>
        <taxon>Paenibacillaceae</taxon>
        <taxon>Paenibacillus</taxon>
    </lineage>
</organism>
<dbReference type="SUPFAM" id="SSF46689">
    <property type="entry name" value="Homeodomain-like"/>
    <property type="match status" value="2"/>
</dbReference>
<name>A0A6B8RVP9_9BACL</name>
<keyword evidence="6" id="KW-1185">Reference proteome</keyword>
<dbReference type="SMART" id="SM00342">
    <property type="entry name" value="HTH_ARAC"/>
    <property type="match status" value="1"/>
</dbReference>
<gene>
    <name evidence="5" type="ORF">EHS13_35065</name>
</gene>
<dbReference type="SUPFAM" id="SSF51215">
    <property type="entry name" value="Regulatory protein AraC"/>
    <property type="match status" value="1"/>
</dbReference>
<dbReference type="InterPro" id="IPR009057">
    <property type="entry name" value="Homeodomain-like_sf"/>
</dbReference>
<evidence type="ECO:0000313" key="5">
    <source>
        <dbReference type="EMBL" id="QGQ99715.1"/>
    </source>
</evidence>
<proteinExistence type="predicted"/>
<dbReference type="AlphaFoldDB" id="A0A6B8RVP9"/>
<dbReference type="InterPro" id="IPR014710">
    <property type="entry name" value="RmlC-like_jellyroll"/>
</dbReference>
<dbReference type="Proteomes" id="UP000426246">
    <property type="component" value="Chromosome"/>
</dbReference>
<dbReference type="KEGG" id="ppsc:EHS13_35065"/>
<keyword evidence="2" id="KW-0238">DNA-binding</keyword>
<dbReference type="PRINTS" id="PR00032">
    <property type="entry name" value="HTHARAC"/>
</dbReference>
<dbReference type="InterPro" id="IPR018060">
    <property type="entry name" value="HTH_AraC"/>
</dbReference>
<sequence>MMANISFTEFKHAIFYLKKPPILIGCGQIQDEPHLYFPSHKHDNYSEVIFITEGEGEFIVNNQRYHVQKGDIAIFNKGVNHEEFSNPANPLQTYYCMIGNISIDGLKEGDLIPRTIPPILSNNEYSYKVEYYLSEIFNECKHEAIGYQTVCHNLLTSLIILILRILNHLHQLHTLNKTYSIGQIIMEYINENYMKEVTLKEIAKTFHLSQHYISHLFKNETGDSPINYLITRRIDEAKKLLLSSNKTISEIAKLVGYENANYFNEIFRKTTQTSPSVYRKTIKESIIKFDTFD</sequence>
<dbReference type="RefSeq" id="WP_155704878.1">
    <property type="nucleotide sequence ID" value="NZ_CP034235.1"/>
</dbReference>
<dbReference type="Pfam" id="PF12833">
    <property type="entry name" value="HTH_18"/>
    <property type="match status" value="1"/>
</dbReference>
<dbReference type="Gene3D" id="2.60.120.10">
    <property type="entry name" value="Jelly Rolls"/>
    <property type="match status" value="1"/>
</dbReference>
<keyword evidence="1" id="KW-0805">Transcription regulation</keyword>
<dbReference type="GO" id="GO:0043565">
    <property type="term" value="F:sequence-specific DNA binding"/>
    <property type="evidence" value="ECO:0007669"/>
    <property type="project" value="InterPro"/>
</dbReference>
<dbReference type="EMBL" id="CP034235">
    <property type="protein sequence ID" value="QGQ99715.1"/>
    <property type="molecule type" value="Genomic_DNA"/>
</dbReference>
<evidence type="ECO:0000313" key="6">
    <source>
        <dbReference type="Proteomes" id="UP000426246"/>
    </source>
</evidence>
<dbReference type="Pfam" id="PF07883">
    <property type="entry name" value="Cupin_2"/>
    <property type="match status" value="1"/>
</dbReference>
<reference evidence="6" key="1">
    <citation type="submission" date="2018-11" db="EMBL/GenBank/DDBJ databases">
        <title>Complete genome sequence of Paenibacillus sp. ML311-T8.</title>
        <authorList>
            <person name="Nam Y.-D."/>
            <person name="Kang J."/>
            <person name="Chung W.-H."/>
            <person name="Park Y.S."/>
        </authorList>
    </citation>
    <scope>NUCLEOTIDE SEQUENCE [LARGE SCALE GENOMIC DNA]</scope>
    <source>
        <strain evidence="6">ML311-T8</strain>
    </source>
</reference>
<dbReference type="GO" id="GO:0003700">
    <property type="term" value="F:DNA-binding transcription factor activity"/>
    <property type="evidence" value="ECO:0007669"/>
    <property type="project" value="InterPro"/>
</dbReference>
<dbReference type="PROSITE" id="PS01124">
    <property type="entry name" value="HTH_ARAC_FAMILY_2"/>
    <property type="match status" value="1"/>
</dbReference>
<dbReference type="CDD" id="cd02208">
    <property type="entry name" value="cupin_RmlC-like"/>
    <property type="match status" value="1"/>
</dbReference>
<evidence type="ECO:0000256" key="3">
    <source>
        <dbReference type="ARBA" id="ARBA00023163"/>
    </source>
</evidence>
<dbReference type="InterPro" id="IPR037923">
    <property type="entry name" value="HTH-like"/>
</dbReference>
<dbReference type="PANTHER" id="PTHR43280">
    <property type="entry name" value="ARAC-FAMILY TRANSCRIPTIONAL REGULATOR"/>
    <property type="match status" value="1"/>
</dbReference>
<protein>
    <submittedName>
        <fullName evidence="5">AraC family transcriptional regulator</fullName>
    </submittedName>
</protein>
<evidence type="ECO:0000259" key="4">
    <source>
        <dbReference type="PROSITE" id="PS01124"/>
    </source>
</evidence>
<dbReference type="InterPro" id="IPR013096">
    <property type="entry name" value="Cupin_2"/>
</dbReference>
<dbReference type="Gene3D" id="1.10.10.60">
    <property type="entry name" value="Homeodomain-like"/>
    <property type="match status" value="2"/>
</dbReference>
<keyword evidence="3" id="KW-0804">Transcription</keyword>
<evidence type="ECO:0000256" key="2">
    <source>
        <dbReference type="ARBA" id="ARBA00023125"/>
    </source>
</evidence>
<accession>A0A6B8RVP9</accession>
<evidence type="ECO:0000256" key="1">
    <source>
        <dbReference type="ARBA" id="ARBA00023015"/>
    </source>
</evidence>
<dbReference type="InterPro" id="IPR020449">
    <property type="entry name" value="Tscrpt_reg_AraC-type_HTH"/>
</dbReference>
<feature type="domain" description="HTH araC/xylS-type" evidence="4">
    <location>
        <begin position="183"/>
        <end position="281"/>
    </location>
</feature>